<comment type="caution">
    <text evidence="5">The sequence shown here is derived from an EMBL/GenBank/DDBJ whole genome shotgun (WGS) entry which is preliminary data.</text>
</comment>
<dbReference type="Proteomes" id="UP001279642">
    <property type="component" value="Unassembled WGS sequence"/>
</dbReference>
<keyword evidence="3" id="KW-0804">Transcription</keyword>
<dbReference type="Pfam" id="PF07729">
    <property type="entry name" value="FCD"/>
    <property type="match status" value="1"/>
</dbReference>
<dbReference type="PANTHER" id="PTHR43537:SF39">
    <property type="entry name" value="HTH-TYPE TRANSCRIPTIONAL REGULATOR MCBR"/>
    <property type="match status" value="1"/>
</dbReference>
<dbReference type="SUPFAM" id="SSF48008">
    <property type="entry name" value="GntR ligand-binding domain-like"/>
    <property type="match status" value="1"/>
</dbReference>
<dbReference type="InterPro" id="IPR036388">
    <property type="entry name" value="WH-like_DNA-bd_sf"/>
</dbReference>
<evidence type="ECO:0000256" key="3">
    <source>
        <dbReference type="ARBA" id="ARBA00023163"/>
    </source>
</evidence>
<proteinExistence type="predicted"/>
<organism evidence="5 6">
    <name type="scientific">Dongia soli</name>
    <dbReference type="NCBI Taxonomy" id="600628"/>
    <lineage>
        <taxon>Bacteria</taxon>
        <taxon>Pseudomonadati</taxon>
        <taxon>Pseudomonadota</taxon>
        <taxon>Alphaproteobacteria</taxon>
        <taxon>Rhodospirillales</taxon>
        <taxon>Dongiaceae</taxon>
        <taxon>Dongia</taxon>
    </lineage>
</organism>
<accession>A0ABU5ECN5</accession>
<dbReference type="SMART" id="SM00345">
    <property type="entry name" value="HTH_GNTR"/>
    <property type="match status" value="1"/>
</dbReference>
<gene>
    <name evidence="5" type="ORF">SMD27_12365</name>
</gene>
<evidence type="ECO:0000313" key="6">
    <source>
        <dbReference type="Proteomes" id="UP001279642"/>
    </source>
</evidence>
<evidence type="ECO:0000256" key="1">
    <source>
        <dbReference type="ARBA" id="ARBA00023015"/>
    </source>
</evidence>
<sequence>MTTLLASLEGDRSLSNLKLEQVEAKSRTDHVYHQMRDRLMRGIFKPHQRLRISELSQAFGTSETPIREAIFQLIRDGAVEGKAHSYYRVRKLSVAEYLERREIRLTLQPLAASKAMARINDAQIDALARTHAVLVGAEQARDYDLAVRANFDFHFGLYRESGMPHLTSMLENLWIQHGPLLNHLYPHGHPTYDGRHQHEYVIEALRRRDEDALCAAIRADLVEGGRNFLRHLRELEAQEEAGQES</sequence>
<dbReference type="PANTHER" id="PTHR43537">
    <property type="entry name" value="TRANSCRIPTIONAL REGULATOR, GNTR FAMILY"/>
    <property type="match status" value="1"/>
</dbReference>
<evidence type="ECO:0000259" key="4">
    <source>
        <dbReference type="PROSITE" id="PS50949"/>
    </source>
</evidence>
<dbReference type="EMBL" id="JAXCLW010000003">
    <property type="protein sequence ID" value="MDY0883641.1"/>
    <property type="molecule type" value="Genomic_DNA"/>
</dbReference>
<reference evidence="5 6" key="1">
    <citation type="journal article" date="2016" name="Antonie Van Leeuwenhoek">
        <title>Dongia soli sp. nov., isolated from soil from Dokdo, Korea.</title>
        <authorList>
            <person name="Kim D.U."/>
            <person name="Lee H."/>
            <person name="Kim H."/>
            <person name="Kim S.G."/>
            <person name="Ka J.O."/>
        </authorList>
    </citation>
    <scope>NUCLEOTIDE SEQUENCE [LARGE SCALE GENOMIC DNA]</scope>
    <source>
        <strain evidence="5 6">D78</strain>
    </source>
</reference>
<dbReference type="RefSeq" id="WP_320508715.1">
    <property type="nucleotide sequence ID" value="NZ_JAXCLW010000003.1"/>
</dbReference>
<dbReference type="SMART" id="SM00895">
    <property type="entry name" value="FCD"/>
    <property type="match status" value="1"/>
</dbReference>
<evidence type="ECO:0000313" key="5">
    <source>
        <dbReference type="EMBL" id="MDY0883641.1"/>
    </source>
</evidence>
<dbReference type="SUPFAM" id="SSF46785">
    <property type="entry name" value="Winged helix' DNA-binding domain"/>
    <property type="match status" value="1"/>
</dbReference>
<dbReference type="Gene3D" id="1.20.120.530">
    <property type="entry name" value="GntR ligand-binding domain-like"/>
    <property type="match status" value="1"/>
</dbReference>
<keyword evidence="1" id="KW-0805">Transcription regulation</keyword>
<keyword evidence="2" id="KW-0238">DNA-binding</keyword>
<evidence type="ECO:0000256" key="2">
    <source>
        <dbReference type="ARBA" id="ARBA00023125"/>
    </source>
</evidence>
<keyword evidence="6" id="KW-1185">Reference proteome</keyword>
<feature type="domain" description="HTH gntR-type" evidence="4">
    <location>
        <begin position="25"/>
        <end position="92"/>
    </location>
</feature>
<dbReference type="InterPro" id="IPR008920">
    <property type="entry name" value="TF_FadR/GntR_C"/>
</dbReference>
<dbReference type="Pfam" id="PF00392">
    <property type="entry name" value="GntR"/>
    <property type="match status" value="1"/>
</dbReference>
<dbReference type="InterPro" id="IPR036390">
    <property type="entry name" value="WH_DNA-bd_sf"/>
</dbReference>
<dbReference type="PROSITE" id="PS50949">
    <property type="entry name" value="HTH_GNTR"/>
    <property type="match status" value="1"/>
</dbReference>
<protein>
    <submittedName>
        <fullName evidence="5">GntR family transcriptional regulator</fullName>
    </submittedName>
</protein>
<dbReference type="InterPro" id="IPR000524">
    <property type="entry name" value="Tscrpt_reg_HTH_GntR"/>
</dbReference>
<name>A0ABU5ECN5_9PROT</name>
<dbReference type="Gene3D" id="1.10.10.10">
    <property type="entry name" value="Winged helix-like DNA-binding domain superfamily/Winged helix DNA-binding domain"/>
    <property type="match status" value="1"/>
</dbReference>
<dbReference type="InterPro" id="IPR011711">
    <property type="entry name" value="GntR_C"/>
</dbReference>